<gene>
    <name evidence="1" type="ORF">QFC20_004636</name>
</gene>
<keyword evidence="2" id="KW-1185">Reference proteome</keyword>
<proteinExistence type="predicted"/>
<dbReference type="EMBL" id="JASBWS010000056">
    <property type="protein sequence ID" value="KAJ9104059.1"/>
    <property type="molecule type" value="Genomic_DNA"/>
</dbReference>
<evidence type="ECO:0000313" key="2">
    <source>
        <dbReference type="Proteomes" id="UP001230649"/>
    </source>
</evidence>
<comment type="caution">
    <text evidence="1">The sequence shown here is derived from an EMBL/GenBank/DDBJ whole genome shotgun (WGS) entry which is preliminary data.</text>
</comment>
<accession>A0ACC2VYD2</accession>
<dbReference type="Proteomes" id="UP001230649">
    <property type="component" value="Unassembled WGS sequence"/>
</dbReference>
<evidence type="ECO:0000313" key="1">
    <source>
        <dbReference type="EMBL" id="KAJ9104059.1"/>
    </source>
</evidence>
<name>A0ACC2VYD2_9TREE</name>
<sequence>MEASADLTSAQRENLQVISQSADDLQRIVTAVLDWSKLDARSITPEVIPFDLRNVIENALETVAHLARSKSIKLLLENPVSTDPPMALLGDPHRYRQCLLNLLSNAIKFTKPTMPSQYSTVSVSWSWQEHPDKVEITCAVKDEGIGKYSGKVDAQALPQFLAGRLRLSITRGLARLLGGDCWAESVEGQGSTFYLLVAAAKTSGPDAELPMAYPRGSPRQAVLYAPACLASSVLQANLQEFGINATLAKIEESNLGTAPDFVFVDVDEPTINSEVLQTLRSRHEESKFVFLVTLTDVSKLVNSLALNQEAIVTKPLKAQSLYNTTKNLDASSSGSALKAAKKTSTMDSSYAKKYPLKICYIDDSSVNVAVGKKILSKFGYKNIDVCYDGNQAVEAAERTKYDLMLMDLQMPNMDGHTARKLISENEKCGNPMVVALTANCDQPTKDRCLREGFADFLTKPLIISDLAKLLIRAYDVRNNNGV</sequence>
<organism evidence="1 2">
    <name type="scientific">Naganishia adeliensis</name>
    <dbReference type="NCBI Taxonomy" id="92952"/>
    <lineage>
        <taxon>Eukaryota</taxon>
        <taxon>Fungi</taxon>
        <taxon>Dikarya</taxon>
        <taxon>Basidiomycota</taxon>
        <taxon>Agaricomycotina</taxon>
        <taxon>Tremellomycetes</taxon>
        <taxon>Filobasidiales</taxon>
        <taxon>Filobasidiaceae</taxon>
        <taxon>Naganishia</taxon>
    </lineage>
</organism>
<reference evidence="1" key="1">
    <citation type="submission" date="2023-04" db="EMBL/GenBank/DDBJ databases">
        <title>Draft Genome sequencing of Naganishia species isolated from polar environments using Oxford Nanopore Technology.</title>
        <authorList>
            <person name="Leo P."/>
            <person name="Venkateswaran K."/>
        </authorList>
    </citation>
    <scope>NUCLEOTIDE SEQUENCE</scope>
    <source>
        <strain evidence="1">MNA-CCFEE 5262</strain>
    </source>
</reference>
<protein>
    <submittedName>
        <fullName evidence="1">Uncharacterized protein</fullName>
    </submittedName>
</protein>